<comment type="caution">
    <text evidence="2">The sequence shown here is derived from an EMBL/GenBank/DDBJ whole genome shotgun (WGS) entry which is preliminary data.</text>
</comment>
<gene>
    <name evidence="2" type="ORF">LIZ65_09845</name>
</gene>
<proteinExistence type="predicted"/>
<name>A0ABS8DGQ5_9FIRM</name>
<dbReference type="PANTHER" id="PTHR30603">
    <property type="entry name" value="RNA POLYMERASE SIGMA FACTOR RPO"/>
    <property type="match status" value="1"/>
</dbReference>
<keyword evidence="3" id="KW-1185">Reference proteome</keyword>
<dbReference type="InterPro" id="IPR013324">
    <property type="entry name" value="RNA_pol_sigma_r3/r4-like"/>
</dbReference>
<dbReference type="PANTHER" id="PTHR30603:SF47">
    <property type="entry name" value="RNA POLYMERASE SIGMA FACTOR SIGD, CHLOROPLASTIC"/>
    <property type="match status" value="1"/>
</dbReference>
<evidence type="ECO:0000313" key="3">
    <source>
        <dbReference type="Proteomes" id="UP001299546"/>
    </source>
</evidence>
<reference evidence="2 3" key="1">
    <citation type="submission" date="2021-10" db="EMBL/GenBank/DDBJ databases">
        <title>Collection of gut derived symbiotic bacterial strains cultured from healthy donors.</title>
        <authorList>
            <person name="Lin H."/>
            <person name="Littmann E."/>
            <person name="Kohout C."/>
            <person name="Pamer E.G."/>
        </authorList>
    </citation>
    <scope>NUCLEOTIDE SEQUENCE [LARGE SCALE GENOMIC DNA]</scope>
    <source>
        <strain evidence="2 3">DFI.1.165</strain>
    </source>
</reference>
<evidence type="ECO:0000313" key="2">
    <source>
        <dbReference type="EMBL" id="MCB7387593.1"/>
    </source>
</evidence>
<dbReference type="SUPFAM" id="SSF88946">
    <property type="entry name" value="Sigma2 domain of RNA polymerase sigma factors"/>
    <property type="match status" value="1"/>
</dbReference>
<dbReference type="InterPro" id="IPR013325">
    <property type="entry name" value="RNA_pol_sigma_r2"/>
</dbReference>
<dbReference type="EMBL" id="JAJCIS010000005">
    <property type="protein sequence ID" value="MCB7387593.1"/>
    <property type="molecule type" value="Genomic_DNA"/>
</dbReference>
<feature type="domain" description="RNA polymerase sigma-70" evidence="1">
    <location>
        <begin position="128"/>
        <end position="141"/>
    </location>
</feature>
<dbReference type="PROSITE" id="PS00715">
    <property type="entry name" value="SIGMA70_1"/>
    <property type="match status" value="1"/>
</dbReference>
<dbReference type="RefSeq" id="WP_066737331.1">
    <property type="nucleotide sequence ID" value="NZ_JAJCIQ010000006.1"/>
</dbReference>
<dbReference type="Gene3D" id="1.20.120.1810">
    <property type="match status" value="1"/>
</dbReference>
<accession>A0ABS8DGQ5</accession>
<organism evidence="2 3">
    <name type="scientific">Bariatricus massiliensis</name>
    <dbReference type="NCBI Taxonomy" id="1745713"/>
    <lineage>
        <taxon>Bacteria</taxon>
        <taxon>Bacillati</taxon>
        <taxon>Bacillota</taxon>
        <taxon>Clostridia</taxon>
        <taxon>Lachnospirales</taxon>
        <taxon>Lachnospiraceae</taxon>
        <taxon>Bariatricus</taxon>
    </lineage>
</organism>
<dbReference type="InterPro" id="IPR050239">
    <property type="entry name" value="Sigma-70_RNA_pol_init_factors"/>
</dbReference>
<sequence length="234" mass="26596">MADRLQFQKKLSGLVRLCNEKGRMIEIDEVEAYFGEDGLTDEQMELVYDFLLSQKIIVKGYVKKGGTVKPASDDAHNQGILSSEEEKYLKTYEAEMGTMPEDNPLSYYLPKVVEIARELHRPEVFLGDLIQEGNVGLMLAMEKEDTAEEEILAMVRQSMEALLEEQAEVKVRDRKMVERVQELDELIKKLTEEMGRKVSVDELAQFSELGEEEIADILKLAGEEVPEDEGTESV</sequence>
<dbReference type="InterPro" id="IPR000943">
    <property type="entry name" value="RNA_pol_sigma70"/>
</dbReference>
<evidence type="ECO:0000259" key="1">
    <source>
        <dbReference type="PROSITE" id="PS00715"/>
    </source>
</evidence>
<protein>
    <recommendedName>
        <fullName evidence="1">RNA polymerase sigma-70 domain-containing protein</fullName>
    </recommendedName>
</protein>
<dbReference type="SUPFAM" id="SSF88659">
    <property type="entry name" value="Sigma3 and sigma4 domains of RNA polymerase sigma factors"/>
    <property type="match status" value="1"/>
</dbReference>
<dbReference type="Proteomes" id="UP001299546">
    <property type="component" value="Unassembled WGS sequence"/>
</dbReference>